<organism evidence="8 9">
    <name type="scientific">Lederbergia galactosidilytica</name>
    <dbReference type="NCBI Taxonomy" id="217031"/>
    <lineage>
        <taxon>Bacteria</taxon>
        <taxon>Bacillati</taxon>
        <taxon>Bacillota</taxon>
        <taxon>Bacilli</taxon>
        <taxon>Bacillales</taxon>
        <taxon>Bacillaceae</taxon>
        <taxon>Lederbergia</taxon>
    </lineage>
</organism>
<dbReference type="Proteomes" id="UP000077881">
    <property type="component" value="Unassembled WGS sequence"/>
</dbReference>
<dbReference type="InterPro" id="IPR015867">
    <property type="entry name" value="N-reg_PII/ATP_PRibTrfase_C"/>
</dbReference>
<dbReference type="InterPro" id="IPR051461">
    <property type="entry name" value="UPF0750_membrane"/>
</dbReference>
<keyword evidence="5 6" id="KW-0472">Membrane</keyword>
<dbReference type="CDD" id="cd16380">
    <property type="entry name" value="YitT_C"/>
    <property type="match status" value="1"/>
</dbReference>
<evidence type="ECO:0000256" key="4">
    <source>
        <dbReference type="ARBA" id="ARBA00022989"/>
    </source>
</evidence>
<dbReference type="OrthoDB" id="1758221at2"/>
<proteinExistence type="predicted"/>
<keyword evidence="4 6" id="KW-1133">Transmembrane helix</keyword>
<sequence>MNSTSRFSRIWEYIMVIFGATLVGLAYNIFLLPAKIAAGGVSGVSTLLYESFQWNPALVQATINIPLFLLGLWILGKDFGVKTLIGTLFVPLVIWLTQGIDINLHEPMLGAIYGGILIGVGLGIVYRGGGSTGGTAAIAQVLKKYTSLSSGFSQLIVDGIVVLAAAFILNLELALFALISIYVTSKVIDFVQLQTSPTKLVMIITEKEEEVQQIIRDEIDRGLTKVKSLGGYTNLEKTMILCVVEQSEAIYLKKILQEQEPSSFVIFLNASEILGRGFSMDKFHGTNIK</sequence>
<feature type="domain" description="DUF2179" evidence="7">
    <location>
        <begin position="221"/>
        <end position="275"/>
    </location>
</feature>
<keyword evidence="9" id="KW-1185">Reference proteome</keyword>
<accession>A0A178A857</accession>
<evidence type="ECO:0000256" key="3">
    <source>
        <dbReference type="ARBA" id="ARBA00022692"/>
    </source>
</evidence>
<keyword evidence="3 6" id="KW-0812">Transmembrane</keyword>
<dbReference type="InterPro" id="IPR003740">
    <property type="entry name" value="YitT"/>
</dbReference>
<comment type="subcellular location">
    <subcellularLocation>
        <location evidence="1">Cell membrane</location>
        <topology evidence="1">Multi-pass membrane protein</topology>
    </subcellularLocation>
</comment>
<dbReference type="STRING" id="217031.ABB05_01300"/>
<evidence type="ECO:0000256" key="6">
    <source>
        <dbReference type="SAM" id="Phobius"/>
    </source>
</evidence>
<evidence type="ECO:0000256" key="5">
    <source>
        <dbReference type="ARBA" id="ARBA00023136"/>
    </source>
</evidence>
<feature type="transmembrane region" description="Helical" evidence="6">
    <location>
        <begin position="83"/>
        <end position="100"/>
    </location>
</feature>
<dbReference type="Pfam" id="PF02588">
    <property type="entry name" value="YitT_membrane"/>
    <property type="match status" value="1"/>
</dbReference>
<dbReference type="GO" id="GO:0005886">
    <property type="term" value="C:plasma membrane"/>
    <property type="evidence" value="ECO:0007669"/>
    <property type="project" value="UniProtKB-SubCell"/>
</dbReference>
<dbReference type="Gene3D" id="3.30.70.120">
    <property type="match status" value="1"/>
</dbReference>
<dbReference type="PIRSF" id="PIRSF006483">
    <property type="entry name" value="Membrane_protein_YitT"/>
    <property type="match status" value="1"/>
</dbReference>
<feature type="transmembrane region" description="Helical" evidence="6">
    <location>
        <begin position="160"/>
        <end position="183"/>
    </location>
</feature>
<evidence type="ECO:0000313" key="8">
    <source>
        <dbReference type="EMBL" id="OAK75620.1"/>
    </source>
</evidence>
<dbReference type="AlphaFoldDB" id="A0A178A857"/>
<dbReference type="InterPro" id="IPR019264">
    <property type="entry name" value="DUF2179"/>
</dbReference>
<dbReference type="RefSeq" id="WP_057981955.1">
    <property type="nucleotide sequence ID" value="NZ_LDJR01000010.1"/>
</dbReference>
<dbReference type="PANTHER" id="PTHR33545">
    <property type="entry name" value="UPF0750 MEMBRANE PROTEIN YITT-RELATED"/>
    <property type="match status" value="1"/>
</dbReference>
<protein>
    <submittedName>
        <fullName evidence="8">Membrane protein</fullName>
    </submittedName>
</protein>
<keyword evidence="2" id="KW-1003">Cell membrane</keyword>
<feature type="transmembrane region" description="Helical" evidence="6">
    <location>
        <begin position="57"/>
        <end position="76"/>
    </location>
</feature>
<gene>
    <name evidence="8" type="ORF">ABB05_01300</name>
</gene>
<evidence type="ECO:0000256" key="2">
    <source>
        <dbReference type="ARBA" id="ARBA00022475"/>
    </source>
</evidence>
<dbReference type="Pfam" id="PF10035">
    <property type="entry name" value="DUF2179"/>
    <property type="match status" value="1"/>
</dbReference>
<dbReference type="EMBL" id="LDJR01000010">
    <property type="protein sequence ID" value="OAK75620.1"/>
    <property type="molecule type" value="Genomic_DNA"/>
</dbReference>
<dbReference type="PANTHER" id="PTHR33545:SF9">
    <property type="entry name" value="UPF0750 MEMBRANE PROTEIN YITE"/>
    <property type="match status" value="1"/>
</dbReference>
<name>A0A178A857_9BACI</name>
<evidence type="ECO:0000256" key="1">
    <source>
        <dbReference type="ARBA" id="ARBA00004651"/>
    </source>
</evidence>
<dbReference type="PATRIC" id="fig|217031.6.peg.286"/>
<evidence type="ECO:0000313" key="9">
    <source>
        <dbReference type="Proteomes" id="UP000077881"/>
    </source>
</evidence>
<evidence type="ECO:0000259" key="7">
    <source>
        <dbReference type="Pfam" id="PF10035"/>
    </source>
</evidence>
<feature type="transmembrane region" description="Helical" evidence="6">
    <location>
        <begin position="112"/>
        <end position="139"/>
    </location>
</feature>
<reference evidence="8 9" key="1">
    <citation type="submission" date="2015-05" db="EMBL/GenBank/DDBJ databases">
        <title>Comparison of genome.</title>
        <authorList>
            <person name="Zheng Z."/>
            <person name="Sun M."/>
        </authorList>
    </citation>
    <scope>NUCLEOTIDE SEQUENCE [LARGE SCALE GENOMIC DNA]</scope>
    <source>
        <strain evidence="8 9">G25-74</strain>
    </source>
</reference>
<comment type="caution">
    <text evidence="8">The sequence shown here is derived from an EMBL/GenBank/DDBJ whole genome shotgun (WGS) entry which is preliminary data.</text>
</comment>
<feature type="transmembrane region" description="Helical" evidence="6">
    <location>
        <begin position="12"/>
        <end position="37"/>
    </location>
</feature>